<dbReference type="Proteomes" id="UP000655588">
    <property type="component" value="Unassembled WGS sequence"/>
</dbReference>
<dbReference type="AlphaFoldDB" id="A0A833SF08"/>
<evidence type="ECO:0000313" key="2">
    <source>
        <dbReference type="Proteomes" id="UP000655588"/>
    </source>
</evidence>
<gene>
    <name evidence="1" type="ORF">E2986_13923</name>
</gene>
<protein>
    <submittedName>
        <fullName evidence="1">Uncharacterized protein</fullName>
    </submittedName>
</protein>
<accession>A0A833SF08</accession>
<organism evidence="1 2">
    <name type="scientific">Frieseomelitta varia</name>
    <dbReference type="NCBI Taxonomy" id="561572"/>
    <lineage>
        <taxon>Eukaryota</taxon>
        <taxon>Metazoa</taxon>
        <taxon>Ecdysozoa</taxon>
        <taxon>Arthropoda</taxon>
        <taxon>Hexapoda</taxon>
        <taxon>Insecta</taxon>
        <taxon>Pterygota</taxon>
        <taxon>Neoptera</taxon>
        <taxon>Endopterygota</taxon>
        <taxon>Hymenoptera</taxon>
        <taxon>Apocrita</taxon>
        <taxon>Aculeata</taxon>
        <taxon>Apoidea</taxon>
        <taxon>Anthophila</taxon>
        <taxon>Apidae</taxon>
        <taxon>Frieseomelitta</taxon>
    </lineage>
</organism>
<dbReference type="EMBL" id="WNWW01000043">
    <property type="protein sequence ID" value="KAF3430506.1"/>
    <property type="molecule type" value="Genomic_DNA"/>
</dbReference>
<reference evidence="1" key="1">
    <citation type="submission" date="2019-11" db="EMBL/GenBank/DDBJ databases">
        <title>The nuclear and mitochondrial genomes of Frieseomelitta varia - a highly eusocial stingless bee (Meliponini) with a permanently sterile worker caste.</title>
        <authorList>
            <person name="Freitas F.C.P."/>
            <person name="Lourenco A.P."/>
            <person name="Nunes F.M.F."/>
            <person name="Paschoal A.R."/>
            <person name="Abreu F.C.P."/>
            <person name="Barbin F.O."/>
            <person name="Bataglia L."/>
            <person name="Cardoso-Junior C.A.M."/>
            <person name="Cervoni M.S."/>
            <person name="Silva S.R."/>
            <person name="Dalarmi F."/>
            <person name="Del Lama M.A."/>
            <person name="Depintor T.S."/>
            <person name="Ferreira K.M."/>
            <person name="Goria P.S."/>
            <person name="Jaskot M.C."/>
            <person name="Lago D.C."/>
            <person name="Luna-Lucena D."/>
            <person name="Moda L.M."/>
            <person name="Nascimento L."/>
            <person name="Pedrino M."/>
            <person name="Rabico F.O."/>
            <person name="Sanches F.C."/>
            <person name="Santos D.E."/>
            <person name="Santos C.G."/>
            <person name="Vieira J."/>
            <person name="Lopes T.F."/>
            <person name="Barchuk A.R."/>
            <person name="Hartfelder K."/>
            <person name="Simoes Z.L.P."/>
            <person name="Bitondi M.M.G."/>
            <person name="Pinheiro D.G."/>
        </authorList>
    </citation>
    <scope>NUCLEOTIDE SEQUENCE</scope>
    <source>
        <strain evidence="1">USP_RPSP 00005682</strain>
        <tissue evidence="1">Whole individual</tissue>
    </source>
</reference>
<keyword evidence="2" id="KW-1185">Reference proteome</keyword>
<proteinExistence type="predicted"/>
<comment type="caution">
    <text evidence="1">The sequence shown here is derived from an EMBL/GenBank/DDBJ whole genome shotgun (WGS) entry which is preliminary data.</text>
</comment>
<sequence length="141" mass="16216">MNEIEKQGNHTSHLKFGILTKKIFSSERTNIKYNTMELKGNNSVKSNRIRSSIKSKKSFIPKVEVVTENVFVPITKTVFTKKCGDAIQCFSVPKVKLVKFYQCNNSTKMSLLKKPCLQEKRYANSIPYPKQDFPNEQSSIF</sequence>
<evidence type="ECO:0000313" key="1">
    <source>
        <dbReference type="EMBL" id="KAF3430506.1"/>
    </source>
</evidence>
<name>A0A833SF08_9HYME</name>